<proteinExistence type="predicted"/>
<dbReference type="WBParaSite" id="JU765_v2.g4749.t1">
    <property type="protein sequence ID" value="JU765_v2.g4749.t1"/>
    <property type="gene ID" value="JU765_v2.g4749"/>
</dbReference>
<sequence>MESCWFVTALSIDSYYPEFNYVDFYEKLRHLKSFKVYDPSEMIMDLPYFPPKLVLRCDYPLPLLAEKTKNHPLSFLKITEYASLADLQQFLTTANLEIGAEIRFRFGFSCECFLTFIGNDLFEFEVLRGFEYLTLEQEMNSQNKKMLNLSADLYVGHEKVPLTVTSVSNPEKVVSSGELTDESPEIVFENVAECVKVSNPVYSTHYSRQLLERWFPRTENYDPFERVETINKTLGTYISVISPEMLKEKRVQKQLNLLALGKKEKRVEYIETSEFVDKPHQNEQF</sequence>
<name>A0AC34RA17_9BILA</name>
<reference evidence="2" key="1">
    <citation type="submission" date="2022-11" db="UniProtKB">
        <authorList>
            <consortium name="WormBaseParasite"/>
        </authorList>
    </citation>
    <scope>IDENTIFICATION</scope>
</reference>
<dbReference type="Proteomes" id="UP000887576">
    <property type="component" value="Unplaced"/>
</dbReference>
<evidence type="ECO:0000313" key="2">
    <source>
        <dbReference type="WBParaSite" id="JU765_v2.g4749.t1"/>
    </source>
</evidence>
<organism evidence="1 2">
    <name type="scientific">Panagrolaimus sp. JU765</name>
    <dbReference type="NCBI Taxonomy" id="591449"/>
    <lineage>
        <taxon>Eukaryota</taxon>
        <taxon>Metazoa</taxon>
        <taxon>Ecdysozoa</taxon>
        <taxon>Nematoda</taxon>
        <taxon>Chromadorea</taxon>
        <taxon>Rhabditida</taxon>
        <taxon>Tylenchina</taxon>
        <taxon>Panagrolaimomorpha</taxon>
        <taxon>Panagrolaimoidea</taxon>
        <taxon>Panagrolaimidae</taxon>
        <taxon>Panagrolaimus</taxon>
    </lineage>
</organism>
<evidence type="ECO:0000313" key="1">
    <source>
        <dbReference type="Proteomes" id="UP000887576"/>
    </source>
</evidence>
<protein>
    <submittedName>
        <fullName evidence="2">Uncharacterized protein</fullName>
    </submittedName>
</protein>
<accession>A0AC34RA17</accession>